<gene>
    <name evidence="1" type="ORF">LLUT_LOCUS4006</name>
</gene>
<proteinExistence type="predicted"/>
<evidence type="ECO:0000313" key="1">
    <source>
        <dbReference type="EMBL" id="CAL0302946.1"/>
    </source>
</evidence>
<comment type="caution">
    <text evidence="1">The sequence shown here is derived from an EMBL/GenBank/DDBJ whole genome shotgun (WGS) entry which is preliminary data.</text>
</comment>
<reference evidence="1 2" key="1">
    <citation type="submission" date="2024-03" db="EMBL/GenBank/DDBJ databases">
        <authorList>
            <person name="Martinez-Hernandez J."/>
        </authorList>
    </citation>
    <scope>NUCLEOTIDE SEQUENCE [LARGE SCALE GENOMIC DNA]</scope>
</reference>
<evidence type="ECO:0000313" key="2">
    <source>
        <dbReference type="Proteomes" id="UP001497480"/>
    </source>
</evidence>
<dbReference type="AlphaFoldDB" id="A0AAV1W149"/>
<keyword evidence="2" id="KW-1185">Reference proteome</keyword>
<dbReference type="Proteomes" id="UP001497480">
    <property type="component" value="Unassembled WGS sequence"/>
</dbReference>
<sequence>MFECTSCNLCIALQRVLLGMRSRYCYSMRQCVLYLCADFTVDIHSTIPPYVRVLSPL</sequence>
<dbReference type="EMBL" id="CAXHTB010000003">
    <property type="protein sequence ID" value="CAL0302946.1"/>
    <property type="molecule type" value="Genomic_DNA"/>
</dbReference>
<accession>A0AAV1W149</accession>
<organism evidence="1 2">
    <name type="scientific">Lupinus luteus</name>
    <name type="common">European yellow lupine</name>
    <dbReference type="NCBI Taxonomy" id="3873"/>
    <lineage>
        <taxon>Eukaryota</taxon>
        <taxon>Viridiplantae</taxon>
        <taxon>Streptophyta</taxon>
        <taxon>Embryophyta</taxon>
        <taxon>Tracheophyta</taxon>
        <taxon>Spermatophyta</taxon>
        <taxon>Magnoliopsida</taxon>
        <taxon>eudicotyledons</taxon>
        <taxon>Gunneridae</taxon>
        <taxon>Pentapetalae</taxon>
        <taxon>rosids</taxon>
        <taxon>fabids</taxon>
        <taxon>Fabales</taxon>
        <taxon>Fabaceae</taxon>
        <taxon>Papilionoideae</taxon>
        <taxon>50 kb inversion clade</taxon>
        <taxon>genistoids sensu lato</taxon>
        <taxon>core genistoids</taxon>
        <taxon>Genisteae</taxon>
        <taxon>Lupinus</taxon>
    </lineage>
</organism>
<protein>
    <submittedName>
        <fullName evidence="1">Uncharacterized protein</fullName>
    </submittedName>
</protein>
<name>A0AAV1W149_LUPLU</name>